<dbReference type="RefSeq" id="WP_160764063.1">
    <property type="nucleotide sequence ID" value="NZ_WUPT01000002.1"/>
</dbReference>
<evidence type="ECO:0000256" key="2">
    <source>
        <dbReference type="ARBA" id="ARBA00022692"/>
    </source>
</evidence>
<reference evidence="8 9" key="2">
    <citation type="submission" date="2020-03" db="EMBL/GenBank/DDBJ databases">
        <title>Kangsaoukella pontilimi gen. nov., sp. nov., a new member of the family Rhodobacteraceae isolated from a tidal mudflat.</title>
        <authorList>
            <person name="Kim I.S."/>
        </authorList>
    </citation>
    <scope>NUCLEOTIDE SEQUENCE [LARGE SCALE GENOMIC DNA]</scope>
    <source>
        <strain evidence="8 9">GH1-50</strain>
    </source>
</reference>
<feature type="chain" id="PRO_5029021153" evidence="6">
    <location>
        <begin position="22"/>
        <end position="552"/>
    </location>
</feature>
<feature type="transmembrane region" description="Helical" evidence="5">
    <location>
        <begin position="282"/>
        <end position="303"/>
    </location>
</feature>
<feature type="transmembrane region" description="Helical" evidence="5">
    <location>
        <begin position="247"/>
        <end position="270"/>
    </location>
</feature>
<dbReference type="AlphaFoldDB" id="A0A7C9MJX9"/>
<comment type="subcellular location">
    <subcellularLocation>
        <location evidence="1">Membrane</location>
    </subcellularLocation>
</comment>
<evidence type="ECO:0000256" key="5">
    <source>
        <dbReference type="SAM" id="Phobius"/>
    </source>
</evidence>
<keyword evidence="9" id="KW-1185">Reference proteome</keyword>
<sequence length="552" mass="60659">MLSRLFAILALIFAISAPAAAQTDDCLRERWFCTDELNAALGPVPEELDRTTPHATLETFVRLSAARDWRSAAHLLDLSGLDVENQAILGPLLAEQLSTVLDRKTVIDWNTITVRPDGLNERENADAPMAGEPRKSLRLWMLDLSTHSASIRLSRVKSGDGEPVWIFSTQTVDDIPALAERYGPSRFELMLPESLREKVGFGLMGWELIGLPLVLILAALIGRLAWKALDAASGRFGAQMTGEILRAIRGPVTVGLATGFAFFVGADAFVFSGLINTVFTPLAWLGVVGSALWLFVNAVEVVLDRVTRFEDTDITQGEAIHARTVATRIAAARRAFLIAVVLIGGGMFLSQTTLFENLGLTLLGTAGALTLVLGFAARRVLGNIMASLQIALNGSAKIGDRIVYKDYLCHVERINFTYVQLRDWDGTRLIVPVEEFVSTDFENWTMKEPAMLRIIKLKFAHQADVEQLRKIFDEIIPELDQDLLGDLDAVKVRVAEQDVFGKDVWFALPCSDPNSSWDMACLAREKIIAAAERIGRENNVAMFPEANPAEAA</sequence>
<keyword evidence="2 5" id="KW-0812">Transmembrane</keyword>
<feature type="transmembrane region" description="Helical" evidence="5">
    <location>
        <begin position="335"/>
        <end position="352"/>
    </location>
</feature>
<feature type="transmembrane region" description="Helical" evidence="5">
    <location>
        <begin position="203"/>
        <end position="226"/>
    </location>
</feature>
<evidence type="ECO:0000313" key="9">
    <source>
        <dbReference type="Proteomes" id="UP000480350"/>
    </source>
</evidence>
<dbReference type="InterPro" id="IPR010920">
    <property type="entry name" value="LSM_dom_sf"/>
</dbReference>
<dbReference type="PANTHER" id="PTHR30566:SF5">
    <property type="entry name" value="MECHANOSENSITIVE ION CHANNEL PROTEIN 1, MITOCHONDRIAL-RELATED"/>
    <property type="match status" value="1"/>
</dbReference>
<dbReference type="Gene3D" id="1.10.287.1260">
    <property type="match status" value="1"/>
</dbReference>
<evidence type="ECO:0000313" key="8">
    <source>
        <dbReference type="EMBL" id="MXQ08115.1"/>
    </source>
</evidence>
<reference evidence="8 9" key="1">
    <citation type="submission" date="2019-12" db="EMBL/GenBank/DDBJ databases">
        <authorList>
            <person name="Lee S.D."/>
        </authorList>
    </citation>
    <scope>NUCLEOTIDE SEQUENCE [LARGE SCALE GENOMIC DNA]</scope>
    <source>
        <strain evidence="8 9">GH1-50</strain>
    </source>
</reference>
<proteinExistence type="predicted"/>
<keyword evidence="4 5" id="KW-0472">Membrane</keyword>
<evidence type="ECO:0000256" key="6">
    <source>
        <dbReference type="SAM" id="SignalP"/>
    </source>
</evidence>
<feature type="signal peptide" evidence="6">
    <location>
        <begin position="1"/>
        <end position="21"/>
    </location>
</feature>
<dbReference type="Gene3D" id="2.30.30.60">
    <property type="match status" value="1"/>
</dbReference>
<dbReference type="Pfam" id="PF00924">
    <property type="entry name" value="MS_channel_2nd"/>
    <property type="match status" value="1"/>
</dbReference>
<organism evidence="8 9">
    <name type="scientific">Kangsaoukella pontilimi</name>
    <dbReference type="NCBI Taxonomy" id="2691042"/>
    <lineage>
        <taxon>Bacteria</taxon>
        <taxon>Pseudomonadati</taxon>
        <taxon>Pseudomonadota</taxon>
        <taxon>Alphaproteobacteria</taxon>
        <taxon>Rhodobacterales</taxon>
        <taxon>Paracoccaceae</taxon>
        <taxon>Kangsaoukella</taxon>
    </lineage>
</organism>
<gene>
    <name evidence="8" type="ORF">GQ651_09700</name>
</gene>
<dbReference type="GO" id="GO:0008381">
    <property type="term" value="F:mechanosensitive monoatomic ion channel activity"/>
    <property type="evidence" value="ECO:0007669"/>
    <property type="project" value="UniProtKB-ARBA"/>
</dbReference>
<dbReference type="EMBL" id="WUPT01000002">
    <property type="protein sequence ID" value="MXQ08115.1"/>
    <property type="molecule type" value="Genomic_DNA"/>
</dbReference>
<name>A0A7C9MJX9_9RHOB</name>
<dbReference type="GO" id="GO:0016020">
    <property type="term" value="C:membrane"/>
    <property type="evidence" value="ECO:0007669"/>
    <property type="project" value="UniProtKB-SubCell"/>
</dbReference>
<comment type="caution">
    <text evidence="8">The sequence shown here is derived from an EMBL/GenBank/DDBJ whole genome shotgun (WGS) entry which is preliminary data.</text>
</comment>
<feature type="domain" description="Mechanosensitive ion channel MscS" evidence="7">
    <location>
        <begin position="380"/>
        <end position="445"/>
    </location>
</feature>
<evidence type="ECO:0000256" key="1">
    <source>
        <dbReference type="ARBA" id="ARBA00004370"/>
    </source>
</evidence>
<dbReference type="InterPro" id="IPR023408">
    <property type="entry name" value="MscS_beta-dom_sf"/>
</dbReference>
<evidence type="ECO:0000256" key="4">
    <source>
        <dbReference type="ARBA" id="ARBA00023136"/>
    </source>
</evidence>
<keyword evidence="6" id="KW-0732">Signal</keyword>
<evidence type="ECO:0000256" key="3">
    <source>
        <dbReference type="ARBA" id="ARBA00022989"/>
    </source>
</evidence>
<protein>
    <submittedName>
        <fullName evidence="8">Mechanosensitive ion channel</fullName>
    </submittedName>
</protein>
<keyword evidence="3 5" id="KW-1133">Transmembrane helix</keyword>
<dbReference type="Proteomes" id="UP000480350">
    <property type="component" value="Unassembled WGS sequence"/>
</dbReference>
<evidence type="ECO:0000259" key="7">
    <source>
        <dbReference type="Pfam" id="PF00924"/>
    </source>
</evidence>
<dbReference type="SUPFAM" id="SSF50182">
    <property type="entry name" value="Sm-like ribonucleoproteins"/>
    <property type="match status" value="1"/>
</dbReference>
<accession>A0A7C9MJX9</accession>
<dbReference type="PANTHER" id="PTHR30566">
    <property type="entry name" value="YNAI-RELATED MECHANOSENSITIVE ION CHANNEL"/>
    <property type="match status" value="1"/>
</dbReference>
<dbReference type="InterPro" id="IPR006685">
    <property type="entry name" value="MscS_channel_2nd"/>
</dbReference>
<feature type="transmembrane region" description="Helical" evidence="5">
    <location>
        <begin position="358"/>
        <end position="377"/>
    </location>
</feature>